<dbReference type="CDD" id="cd01338">
    <property type="entry name" value="MDH_chloroplast-like"/>
    <property type="match status" value="1"/>
</dbReference>
<dbReference type="HOGENOM" id="CLU_040727_2_0_11"/>
<dbReference type="GO" id="GO:0006108">
    <property type="term" value="P:malate metabolic process"/>
    <property type="evidence" value="ECO:0007669"/>
    <property type="project" value="InterPro"/>
</dbReference>
<evidence type="ECO:0000256" key="6">
    <source>
        <dbReference type="ARBA" id="ARBA00048313"/>
    </source>
</evidence>
<feature type="domain" description="Lactate/malate dehydrogenase N-terminal" evidence="12">
    <location>
        <begin position="6"/>
        <end position="149"/>
    </location>
</feature>
<dbReference type="SUPFAM" id="SSF51735">
    <property type="entry name" value="NAD(P)-binding Rossmann-fold domains"/>
    <property type="match status" value="1"/>
</dbReference>
<keyword evidence="7 11" id="KW-0816">Tricarboxylic acid cycle</keyword>
<dbReference type="GO" id="GO:0006099">
    <property type="term" value="P:tricarboxylic acid cycle"/>
    <property type="evidence" value="ECO:0007669"/>
    <property type="project" value="UniProtKB-UniRule"/>
</dbReference>
<evidence type="ECO:0000256" key="3">
    <source>
        <dbReference type="ARBA" id="ARBA00020382"/>
    </source>
</evidence>
<dbReference type="InterPro" id="IPR001252">
    <property type="entry name" value="Malate_DH_AS"/>
</dbReference>
<dbReference type="Pfam" id="PF00056">
    <property type="entry name" value="Ldh_1_N"/>
    <property type="match status" value="1"/>
</dbReference>
<feature type="binding site" evidence="7">
    <location>
        <position position="112"/>
    </location>
    <ligand>
        <name>NAD(+)</name>
        <dbReference type="ChEBI" id="CHEBI:57540"/>
    </ligand>
</feature>
<dbReference type="eggNOG" id="COG0039">
    <property type="taxonomic scope" value="Bacteria"/>
</dbReference>
<gene>
    <name evidence="7" type="primary">mdh</name>
    <name evidence="14" type="ordered locus">Xcel_0743</name>
</gene>
<feature type="binding site" evidence="7 10">
    <location>
        <begin position="129"/>
        <end position="131"/>
    </location>
    <ligand>
        <name>NAD(+)</name>
        <dbReference type="ChEBI" id="CHEBI:57540"/>
    </ligand>
</feature>
<reference evidence="15" key="1">
    <citation type="submission" date="2009-11" db="EMBL/GenBank/DDBJ databases">
        <title>The complete chromosome of Xylanimonas cellulosilytica DSM 15894.</title>
        <authorList>
            <consortium name="US DOE Joint Genome Institute (JGI-PGF)"/>
            <person name="Lucas S."/>
            <person name="Copeland A."/>
            <person name="Lapidus A."/>
            <person name="Glavina del Rio T."/>
            <person name="Dalin E."/>
            <person name="Tice H."/>
            <person name="Bruce D."/>
            <person name="Goodwin L."/>
            <person name="Pitluck S."/>
            <person name="Kyrpides N."/>
            <person name="Mavromatis K."/>
            <person name="Ivanova N."/>
            <person name="Mikhailova N."/>
            <person name="Foster B."/>
            <person name="Clum A."/>
            <person name="Brettin T."/>
            <person name="Detter J.C."/>
            <person name="Han C."/>
            <person name="Larimer F."/>
            <person name="Land M."/>
            <person name="Hauser L."/>
            <person name="Markowitz V."/>
            <person name="Cheng J.F."/>
            <person name="Hugenholtz P."/>
            <person name="Woyke T."/>
            <person name="Wu D."/>
            <person name="Gehrich-Schroeter G."/>
            <person name="Schneider S."/>
            <person name="Pukall S.R."/>
            <person name="Klenk H.P."/>
            <person name="Eisen J.A."/>
        </authorList>
    </citation>
    <scope>NUCLEOTIDE SEQUENCE [LARGE SCALE GENOMIC DNA]</scope>
    <source>
        <strain evidence="15">DSM 15894 / CECT 5975 / LMG 20990 / XIL07</strain>
    </source>
</reference>
<sequence length="328" mass="34576">MTPPVTVTVTGAAGSIGYSLLFRTGAGQLLGSDTPVRLRLLEIPSAVRVAEGVAMELDDCAFPLLDSVDIFDDPRQAFEGANVGLLVGARPRGKGMERADLLQANGAIFAPQGRAINDAAADDVRILVVGNPANSNALIAASNAPDVPKERFSAMTRLDHNRAIAQLAKHAGVHQSQVRRMSIWGNHSTTQYPDVFHALAGDRTGAELAQDAAWLEHDFIPTVARRGAAIIEARGASSQASAADAAIDHVRDWFGGTPSGDWTSAAVWSTGHYGVPDGLMCSFPVTSDGKGWTVVDGLEHGPFSQARIDASIAELVEEREAVRALGLI</sequence>
<feature type="binding site" evidence="7 9">
    <location>
        <position position="98"/>
    </location>
    <ligand>
        <name>substrate</name>
    </ligand>
</feature>
<organism evidence="14 15">
    <name type="scientific">Xylanimonas cellulosilytica (strain DSM 15894 / JCM 12276 / CECT 5975 / KCTC 9989 / LMG 20990 / NBRC 107835 / XIL07)</name>
    <dbReference type="NCBI Taxonomy" id="446471"/>
    <lineage>
        <taxon>Bacteria</taxon>
        <taxon>Bacillati</taxon>
        <taxon>Actinomycetota</taxon>
        <taxon>Actinomycetes</taxon>
        <taxon>Micrococcales</taxon>
        <taxon>Promicromonosporaceae</taxon>
        <taxon>Xylanimonas</taxon>
    </lineage>
</organism>
<proteinExistence type="inferred from homology"/>
<reference evidence="14 15" key="2">
    <citation type="journal article" date="2010" name="Stand. Genomic Sci.">
        <title>Complete genome sequence of Xylanimonas cellulosilytica type strain (XIL07).</title>
        <authorList>
            <person name="Foster B."/>
            <person name="Pukall R."/>
            <person name="Abt B."/>
            <person name="Nolan M."/>
            <person name="Glavina Del Rio T."/>
            <person name="Chen F."/>
            <person name="Lucas S."/>
            <person name="Tice H."/>
            <person name="Pitluck S."/>
            <person name="Cheng J.-F."/>
            <person name="Chertkov O."/>
            <person name="Brettin T."/>
            <person name="Han C."/>
            <person name="Detter J.C."/>
            <person name="Bruce D."/>
            <person name="Goodwin L."/>
            <person name="Ivanova N."/>
            <person name="Mavromatis K."/>
            <person name="Pati A."/>
            <person name="Mikhailova N."/>
            <person name="Chen A."/>
            <person name="Palaniappan K."/>
            <person name="Land M."/>
            <person name="Hauser L."/>
            <person name="Chang Y.-J."/>
            <person name="Jeffries C.D."/>
            <person name="Chain P."/>
            <person name="Rohde M."/>
            <person name="Goeker M."/>
            <person name="Bristow J."/>
            <person name="Eisen J.A."/>
            <person name="Markowitz V."/>
            <person name="Hugenholtz P."/>
            <person name="Kyrpides N.C."/>
            <person name="Klenk H.-P."/>
            <person name="Lapidus A."/>
        </authorList>
    </citation>
    <scope>NUCLEOTIDE SEQUENCE [LARGE SCALE GENOMIC DNA]</scope>
    <source>
        <strain evidence="15">DSM 15894 / CECT 5975 / LMG 20990 / XIL07</strain>
    </source>
</reference>
<dbReference type="RefSeq" id="WP_012877524.1">
    <property type="nucleotide sequence ID" value="NC_013530.1"/>
</dbReference>
<dbReference type="GO" id="GO:0030060">
    <property type="term" value="F:L-malate dehydrogenase (NAD+) activity"/>
    <property type="evidence" value="ECO:0007669"/>
    <property type="project" value="UniProtKB-UniRule"/>
</dbReference>
<feature type="binding site" evidence="7 10">
    <location>
        <position position="105"/>
    </location>
    <ligand>
        <name>NAD(+)</name>
        <dbReference type="ChEBI" id="CHEBI:57540"/>
    </ligand>
</feature>
<dbReference type="EC" id="1.1.1.37" evidence="2 7"/>
<feature type="domain" description="Lactate/malate dehydrogenase C-terminal" evidence="13">
    <location>
        <begin position="156"/>
        <end position="322"/>
    </location>
</feature>
<dbReference type="Pfam" id="PF02866">
    <property type="entry name" value="Ldh_1_C"/>
    <property type="match status" value="1"/>
</dbReference>
<evidence type="ECO:0000256" key="5">
    <source>
        <dbReference type="ARBA" id="ARBA00023027"/>
    </source>
</evidence>
<name>D1BXH2_XYLCX</name>
<dbReference type="PROSITE" id="PS00068">
    <property type="entry name" value="MDH"/>
    <property type="match status" value="1"/>
</dbReference>
<comment type="function">
    <text evidence="7">Catalyzes the reversible oxidation of malate to oxaloacetate.</text>
</comment>
<dbReference type="PANTHER" id="PTHR23382">
    <property type="entry name" value="MALATE DEHYDROGENASE"/>
    <property type="match status" value="1"/>
</dbReference>
<dbReference type="AlphaFoldDB" id="D1BXH2"/>
<protein>
    <recommendedName>
        <fullName evidence="3 7">Malate dehydrogenase</fullName>
        <ecNumber evidence="2 7">1.1.1.37</ecNumber>
    </recommendedName>
</protein>
<feature type="binding site" evidence="7 9">
    <location>
        <position position="131"/>
    </location>
    <ligand>
        <name>substrate</name>
    </ligand>
</feature>
<dbReference type="HAMAP" id="MF_01517">
    <property type="entry name" value="Malate_dehydrog_2"/>
    <property type="match status" value="1"/>
</dbReference>
<dbReference type="OrthoDB" id="9802969at2"/>
<evidence type="ECO:0000256" key="10">
    <source>
        <dbReference type="PIRSR" id="PIRSR000102-3"/>
    </source>
</evidence>
<evidence type="ECO:0000259" key="13">
    <source>
        <dbReference type="Pfam" id="PF02866"/>
    </source>
</evidence>
<accession>D1BXH2</accession>
<keyword evidence="5 7" id="KW-0520">NAD</keyword>
<feature type="binding site" evidence="7 9">
    <location>
        <position position="92"/>
    </location>
    <ligand>
        <name>substrate</name>
    </ligand>
</feature>
<dbReference type="InterPro" id="IPR036291">
    <property type="entry name" value="NAD(P)-bd_dom_sf"/>
</dbReference>
<feature type="binding site" evidence="7 9">
    <location>
        <position position="162"/>
    </location>
    <ligand>
        <name>substrate</name>
    </ligand>
</feature>
<feature type="binding site" evidence="7 10">
    <location>
        <begin position="11"/>
        <end position="17"/>
    </location>
    <ligand>
        <name>NAD(+)</name>
        <dbReference type="ChEBI" id="CHEBI:57540"/>
    </ligand>
</feature>
<evidence type="ECO:0000256" key="4">
    <source>
        <dbReference type="ARBA" id="ARBA00023002"/>
    </source>
</evidence>
<dbReference type="PIRSF" id="PIRSF000102">
    <property type="entry name" value="Lac_mal_DH"/>
    <property type="match status" value="1"/>
</dbReference>
<dbReference type="Proteomes" id="UP000002255">
    <property type="component" value="Chromosome"/>
</dbReference>
<comment type="similarity">
    <text evidence="1 7">Belongs to the LDH/MDH superfamily. MDH type 2 family.</text>
</comment>
<dbReference type="InterPro" id="IPR022383">
    <property type="entry name" value="Lactate/malate_DH_C"/>
</dbReference>
<comment type="catalytic activity">
    <reaction evidence="6 7 11">
        <text>(S)-malate + NAD(+) = oxaloacetate + NADH + H(+)</text>
        <dbReference type="Rhea" id="RHEA:21432"/>
        <dbReference type="ChEBI" id="CHEBI:15378"/>
        <dbReference type="ChEBI" id="CHEBI:15589"/>
        <dbReference type="ChEBI" id="CHEBI:16452"/>
        <dbReference type="ChEBI" id="CHEBI:57540"/>
        <dbReference type="ChEBI" id="CHEBI:57945"/>
        <dbReference type="EC" id="1.1.1.37"/>
    </reaction>
</comment>
<dbReference type="Gene3D" id="3.40.50.720">
    <property type="entry name" value="NAD(P)-binding Rossmann-like Domain"/>
    <property type="match status" value="1"/>
</dbReference>
<evidence type="ECO:0000256" key="2">
    <source>
        <dbReference type="ARBA" id="ARBA00012995"/>
    </source>
</evidence>
<dbReference type="Gene3D" id="3.90.110.10">
    <property type="entry name" value="Lactate dehydrogenase/glycoside hydrolase, family 4, C-terminal"/>
    <property type="match status" value="1"/>
</dbReference>
<dbReference type="FunFam" id="3.40.50.720:FF:000010">
    <property type="entry name" value="Malate dehydrogenase"/>
    <property type="match status" value="1"/>
</dbReference>
<dbReference type="EMBL" id="CP001821">
    <property type="protein sequence ID" value="ACZ29782.1"/>
    <property type="molecule type" value="Genomic_DNA"/>
</dbReference>
<dbReference type="InterPro" id="IPR010945">
    <property type="entry name" value="Malate_DH_type2"/>
</dbReference>
<dbReference type="STRING" id="446471.Xcel_0743"/>
<evidence type="ECO:0000256" key="7">
    <source>
        <dbReference type="HAMAP-Rule" id="MF_01517"/>
    </source>
</evidence>
<evidence type="ECO:0000259" key="12">
    <source>
        <dbReference type="Pfam" id="PF00056"/>
    </source>
</evidence>
<dbReference type="FunFam" id="3.90.110.10:FF:000002">
    <property type="entry name" value="Malate dehydrogenase"/>
    <property type="match status" value="1"/>
</dbReference>
<evidence type="ECO:0000256" key="1">
    <source>
        <dbReference type="ARBA" id="ARBA00009613"/>
    </source>
</evidence>
<dbReference type="InterPro" id="IPR015955">
    <property type="entry name" value="Lactate_DH/Glyco_Ohase_4_C"/>
</dbReference>
<dbReference type="SUPFAM" id="SSF56327">
    <property type="entry name" value="LDH C-terminal domain-like"/>
    <property type="match status" value="1"/>
</dbReference>
<keyword evidence="4 7" id="KW-0560">Oxidoreductase</keyword>
<evidence type="ECO:0000256" key="11">
    <source>
        <dbReference type="RuleBase" id="RU000422"/>
    </source>
</evidence>
<evidence type="ECO:0000256" key="9">
    <source>
        <dbReference type="PIRSR" id="PIRSR000102-2"/>
    </source>
</evidence>
<feature type="active site" description="Proton acceptor" evidence="7 8">
    <location>
        <position position="187"/>
    </location>
</feature>
<keyword evidence="15" id="KW-1185">Reference proteome</keyword>
<dbReference type="KEGG" id="xce:Xcel_0743"/>
<dbReference type="NCBIfam" id="NF003916">
    <property type="entry name" value="PRK05442.1"/>
    <property type="match status" value="1"/>
</dbReference>
<evidence type="ECO:0000313" key="15">
    <source>
        <dbReference type="Proteomes" id="UP000002255"/>
    </source>
</evidence>
<dbReference type="NCBIfam" id="TIGR01759">
    <property type="entry name" value="MalateDH-SF1"/>
    <property type="match status" value="1"/>
</dbReference>
<dbReference type="InterPro" id="IPR001236">
    <property type="entry name" value="Lactate/malate_DH_N"/>
</dbReference>
<evidence type="ECO:0000256" key="8">
    <source>
        <dbReference type="PIRSR" id="PIRSR000102-1"/>
    </source>
</evidence>
<dbReference type="InterPro" id="IPR001557">
    <property type="entry name" value="L-lactate/malate_DH"/>
</dbReference>
<evidence type="ECO:0000313" key="14">
    <source>
        <dbReference type="EMBL" id="ACZ29782.1"/>
    </source>
</evidence>